<dbReference type="VEuPathDB" id="PlasmoDB:PVPAM_080041100"/>
<dbReference type="PROSITE" id="PS50011">
    <property type="entry name" value="PROTEIN_KINASE_DOM"/>
    <property type="match status" value="1"/>
</dbReference>
<dbReference type="EC" id="2.7.11.1" evidence="8"/>
<organism evidence="8 9">
    <name type="scientific">Plasmodium vivax</name>
    <name type="common">malaria parasite P. vivax</name>
    <dbReference type="NCBI Taxonomy" id="5855"/>
    <lineage>
        <taxon>Eukaryota</taxon>
        <taxon>Sar</taxon>
        <taxon>Alveolata</taxon>
        <taxon>Apicomplexa</taxon>
        <taxon>Aconoidasida</taxon>
        <taxon>Haemosporida</taxon>
        <taxon>Plasmodiidae</taxon>
        <taxon>Plasmodium</taxon>
        <taxon>Plasmodium (Plasmodium)</taxon>
    </lineage>
</organism>
<feature type="compositionally biased region" description="Polar residues" evidence="6">
    <location>
        <begin position="2667"/>
        <end position="2692"/>
    </location>
</feature>
<dbReference type="InterPro" id="IPR011009">
    <property type="entry name" value="Kinase-like_dom_sf"/>
</dbReference>
<feature type="region of interest" description="Disordered" evidence="6">
    <location>
        <begin position="2281"/>
        <end position="2397"/>
    </location>
</feature>
<keyword evidence="4 8" id="KW-0418">Kinase</keyword>
<feature type="compositionally biased region" description="Basic and acidic residues" evidence="6">
    <location>
        <begin position="2175"/>
        <end position="2189"/>
    </location>
</feature>
<dbReference type="GO" id="GO:0005524">
    <property type="term" value="F:ATP binding"/>
    <property type="evidence" value="ECO:0007669"/>
    <property type="project" value="UniProtKB-KW"/>
</dbReference>
<dbReference type="Pfam" id="PF01744">
    <property type="entry name" value="GLTT"/>
    <property type="match status" value="1"/>
</dbReference>
<feature type="compositionally biased region" description="Polar residues" evidence="6">
    <location>
        <begin position="1476"/>
        <end position="1498"/>
    </location>
</feature>
<feature type="region of interest" description="Disordered" evidence="6">
    <location>
        <begin position="466"/>
        <end position="499"/>
    </location>
</feature>
<evidence type="ECO:0000256" key="2">
    <source>
        <dbReference type="ARBA" id="ARBA00022679"/>
    </source>
</evidence>
<feature type="region of interest" description="Disordered" evidence="6">
    <location>
        <begin position="996"/>
        <end position="1025"/>
    </location>
</feature>
<accession>A0A1G4GWU8</accession>
<feature type="compositionally biased region" description="Low complexity" evidence="6">
    <location>
        <begin position="1166"/>
        <end position="1187"/>
    </location>
</feature>
<dbReference type="Pfam" id="PF00069">
    <property type="entry name" value="Pkinase"/>
    <property type="match status" value="1"/>
</dbReference>
<dbReference type="PANTHER" id="PTHR24345:SF91">
    <property type="entry name" value="SERINE_THREONINE-PROTEIN KINASE PLK4"/>
    <property type="match status" value="1"/>
</dbReference>
<feature type="region of interest" description="Disordered" evidence="6">
    <location>
        <begin position="675"/>
        <end position="732"/>
    </location>
</feature>
<evidence type="ECO:0000256" key="1">
    <source>
        <dbReference type="ARBA" id="ARBA00022527"/>
    </source>
</evidence>
<keyword evidence="3" id="KW-0547">Nucleotide-binding</keyword>
<keyword evidence="1" id="KW-0723">Serine/threonine-protein kinase</keyword>
<feature type="compositionally biased region" description="Polar residues" evidence="6">
    <location>
        <begin position="2147"/>
        <end position="2160"/>
    </location>
</feature>
<keyword evidence="2 8" id="KW-0808">Transferase</keyword>
<feature type="compositionally biased region" description="Basic and acidic residues" evidence="6">
    <location>
        <begin position="1143"/>
        <end position="1165"/>
    </location>
</feature>
<dbReference type="Gene3D" id="1.10.510.10">
    <property type="entry name" value="Transferase(Phosphotransferase) domain 1"/>
    <property type="match status" value="1"/>
</dbReference>
<feature type="region of interest" description="Disordered" evidence="6">
    <location>
        <begin position="2415"/>
        <end position="2473"/>
    </location>
</feature>
<feature type="region of interest" description="Disordered" evidence="6">
    <location>
        <begin position="2107"/>
        <end position="2259"/>
    </location>
</feature>
<feature type="region of interest" description="Disordered" evidence="6">
    <location>
        <begin position="1853"/>
        <end position="1917"/>
    </location>
</feature>
<feature type="compositionally biased region" description="Basic and acidic residues" evidence="6">
    <location>
        <begin position="1872"/>
        <end position="1901"/>
    </location>
</feature>
<feature type="domain" description="Protein kinase" evidence="7">
    <location>
        <begin position="163"/>
        <end position="443"/>
    </location>
</feature>
<feature type="compositionally biased region" description="Polar residues" evidence="6">
    <location>
        <begin position="713"/>
        <end position="724"/>
    </location>
</feature>
<feature type="region of interest" description="Disordered" evidence="6">
    <location>
        <begin position="2487"/>
        <end position="2596"/>
    </location>
</feature>
<dbReference type="Proteomes" id="UP000196402">
    <property type="component" value="Chromosome 8"/>
</dbReference>
<feature type="region of interest" description="Disordered" evidence="6">
    <location>
        <begin position="641"/>
        <end position="661"/>
    </location>
</feature>
<dbReference type="InterPro" id="IPR000719">
    <property type="entry name" value="Prot_kinase_dom"/>
</dbReference>
<evidence type="ECO:0000313" key="8">
    <source>
        <dbReference type="EMBL" id="SCO67007.1"/>
    </source>
</evidence>
<feature type="region of interest" description="Disordered" evidence="6">
    <location>
        <begin position="2905"/>
        <end position="2949"/>
    </location>
</feature>
<dbReference type="VEuPathDB" id="PlasmoDB:PVW1_080034400"/>
<protein>
    <submittedName>
        <fullName evidence="8">Protein kinase, putative</fullName>
        <ecNumber evidence="8">2.7.11.1</ecNumber>
    </submittedName>
</protein>
<feature type="region of interest" description="Disordered" evidence="6">
    <location>
        <begin position="771"/>
        <end position="790"/>
    </location>
</feature>
<feature type="region of interest" description="Disordered" evidence="6">
    <location>
        <begin position="1109"/>
        <end position="1228"/>
    </location>
</feature>
<feature type="region of interest" description="Disordered" evidence="6">
    <location>
        <begin position="1417"/>
        <end position="1499"/>
    </location>
</feature>
<dbReference type="eggNOG" id="KOG0032">
    <property type="taxonomic scope" value="Eukaryota"/>
</dbReference>
<feature type="compositionally biased region" description="Polar residues" evidence="6">
    <location>
        <begin position="2419"/>
        <end position="2437"/>
    </location>
</feature>
<evidence type="ECO:0000256" key="4">
    <source>
        <dbReference type="ARBA" id="ARBA00022777"/>
    </source>
</evidence>
<evidence type="ECO:0000256" key="6">
    <source>
        <dbReference type="SAM" id="MobiDB-lite"/>
    </source>
</evidence>
<dbReference type="VEuPathDB" id="PlasmoDB:PVX_119675"/>
<dbReference type="PANTHER" id="PTHR24345">
    <property type="entry name" value="SERINE/THREONINE-PROTEIN KINASE PLK"/>
    <property type="match status" value="1"/>
</dbReference>
<reference evidence="8 9" key="1">
    <citation type="submission" date="2016-07" db="EMBL/GenBank/DDBJ databases">
        <authorList>
            <consortium name="Pathogen Informatics"/>
        </authorList>
    </citation>
    <scope>NUCLEOTIDE SEQUENCE [LARGE SCALE GENOMIC DNA]</scope>
</reference>
<feature type="compositionally biased region" description="Basic and acidic residues" evidence="6">
    <location>
        <begin position="2910"/>
        <end position="2928"/>
    </location>
</feature>
<feature type="compositionally biased region" description="Gly residues" evidence="6">
    <location>
        <begin position="2315"/>
        <end position="2328"/>
    </location>
</feature>
<feature type="compositionally biased region" description="Low complexity" evidence="6">
    <location>
        <begin position="1110"/>
        <end position="1121"/>
    </location>
</feature>
<feature type="compositionally biased region" description="Polar residues" evidence="6">
    <location>
        <begin position="1010"/>
        <end position="1019"/>
    </location>
</feature>
<evidence type="ECO:0000256" key="3">
    <source>
        <dbReference type="ARBA" id="ARBA00022741"/>
    </source>
</evidence>
<feature type="region of interest" description="Disordered" evidence="6">
    <location>
        <begin position="2610"/>
        <end position="2707"/>
    </location>
</feature>
<keyword evidence="5" id="KW-0067">ATP-binding</keyword>
<gene>
    <name evidence="8" type="ORF">PVT01_080034200</name>
</gene>
<evidence type="ECO:0000259" key="7">
    <source>
        <dbReference type="PROSITE" id="PS50011"/>
    </source>
</evidence>
<name>A0A1G4GWU8_PLAVI</name>
<dbReference type="VEuPathDB" id="PlasmoDB:PVP01_0828800"/>
<dbReference type="GO" id="GO:0005634">
    <property type="term" value="C:nucleus"/>
    <property type="evidence" value="ECO:0007669"/>
    <property type="project" value="TreeGrafter"/>
</dbReference>
<dbReference type="EMBL" id="LT615246">
    <property type="protein sequence ID" value="SCO67007.1"/>
    <property type="molecule type" value="Genomic_DNA"/>
</dbReference>
<feature type="compositionally biased region" description="Low complexity" evidence="6">
    <location>
        <begin position="466"/>
        <end position="488"/>
    </location>
</feature>
<dbReference type="SUPFAM" id="SSF56112">
    <property type="entry name" value="Protein kinase-like (PK-like)"/>
    <property type="match status" value="1"/>
</dbReference>
<dbReference type="InterPro" id="IPR008164">
    <property type="entry name" value="XGLTT_rpt"/>
</dbReference>
<evidence type="ECO:0000313" key="9">
    <source>
        <dbReference type="Proteomes" id="UP000196402"/>
    </source>
</evidence>
<evidence type="ECO:0000256" key="5">
    <source>
        <dbReference type="ARBA" id="ARBA00022840"/>
    </source>
</evidence>
<proteinExistence type="predicted"/>
<sequence>MQLKTKIPNFLPPEPDRNAPNCISIEDELIQNMHQIYQQQREEGGSRTGATPPHLLVDPEDCLDFLPFNRTPDVHSICVELKLKLDVRNANGEADLNSEIYLNINPRGVMSRNQRSIAYQYRSTEPVRDEGLRQLTREQRMKYFTTLSHQLAGRAVTFQGTTYKLLNVLQTAIYGGVYLAQVVQSEHDGPAHKKKAIKILSKNLIELAKDKVQEDPLSEYRYRSCMSGHSNILSCDCIFDDDYYVYMIMPFAVHGDLFEVMKRRRRPFTEEEAKYLFYQILLSVKFLHCRKLALRDISLENVLLFENEQNGLIYPVLNDPGQATYFSLDKRNEVSLLECSKIFGKIFRPPEVYERCKYDPTKVDVFCVGYILYFCLTKQELFRCTLAKDMHWNLLKSRRYHELLRDKKGLHLSEPALDFIFRCLEPDFKRRLEVGEALRHPWFRGNFFPVHNQSLFHLQGGDAPTGEVTTGEVTTGEVTTKEVTTGEVPTKEDTKGDSSAPIFKLSKEIERCAKRKNIAIGQNASIQFSIYEHVVVPPLPPAAPPQVYVGGDNSPSPCLSTTHRREYPPGCEPHVGGGLTMGEKPPHRFGPIGGKRPDDTPSWATADGGTPTWTDLNGTCKGVPPHVGGYPNVGGYLKVGGHPNVGDPPNEASPTSPTDYHLGKVATRAHYTFAKQPGVLRKSPPPAEKPEWAQQYGDSASTHMGLTPWRGADQQSSPHNSPPSCSAAREKSKWNFVSSPAKGAYRMIGMKRKKQKLSSVGGEAEAEAEAEVDRAIGRGDTPFVDSPSSGFHITARQSFQTGEQGDTRKAGQKNPHMLTTAAVAKGRGLLSIFSERQFPNGGGPPQSGRFAKQLAYPIGHFKEGSFIHVEEEQSDWGNICRKNTPLEWSRNLKGKGVTRWERGKDQLMIPPSGYQNGSLHIQQRDTDKRECIDEVAEMAVPHFETPWEVKLSEKWRDVHMGAFKKEEEEEENYSAEMEGVVSPMSGSPLHDVTIVTGGDTPQRTDRIDTTDSNGGTKSGVSYKPNGGNGKYYSHLNEEMLAERNAPPYGVAHLGEAFQRGEEEVPPSGLHNGGDLYRGVKRWCSLGGREVIWKDVSPKGVFTPCEGNFFSGESTPSVSESSYTDRHLHMGGSNEKVKGTPSDGELHNGELLPHRDESCAYTKEEAASPNSRSFPSSPRSSNARSFPNTPSHVDNRSDVATSHAESLKGCSPPNKREEQNQTDSNSFGRCSEAESRHMCSIVSRSASSSMGQGKGTTSDHLITTMSSCLSEDDLEVAMVNVERECPTPGGSKERTCTLQGGVAVCGEVSSEVMEDGLLSGGLLSGGLLSGGLLSGGLLSGGLLSGEPHDEEEDFKDALEYELEHELEREIREEERQLERELEVELQRGAEVKRGEEVETGVISGALSAVVSCVGSEGASSCASGGGELNREGAPASGKEKVRNVSGGTLEERYESLSGVESQPEWSPEWSTECPPEWQQTNGVKRHPNSTWSHSTSTEKGNQEIKEAYKNSLSGKKTQQVGELMVAEDTMNKRVGASGITTKRRSSPCKSQLRRKKPTNKMKKVYFGANQEKKKSKIVRLQKCVLGEGLRSGWGGPAKGIPTKGIPTKGIPTKGIAAKGITTKGITTKGITTKGITTNWIACSATPHRKVRGEPNDVGSIVNCAGRKGPPKTKAKVPCDRKKCLSKRHTISELRLGGGVNGGGIGGIGGNIGRSDHAKALPNLRAAKSSGKMYIGKPVGGKNTLLHLADTRTTGDALRDVGKRHTISNATIGGKSREGAQTPSVKPRCDEVYHPKGGVRGMQVQPAWRDTVGRVSLKGGPKASGAIRRSVRGSICGGEGGVLASQVATWNAKGGATKARRNHNQVQSSCAGERNQKELTKNRVEKEFKGKEEGTLVESHRGGESPTEEPTTVEGDNPLQGLNTTGLCANGGEAHVDHGLAGQDEVYMCLAAEREEGDLLNGDVTPVGGRDKLEEHSAGERVQGCCQEVPLNWLAVNEAPSQCGSGEGEEAPDRVKGRSTLTVEIPLGGDYAEGKSALRGGPHGVVLPRRLKINVKKRPGGAPTGGRGAAVTKAGVTKAGVTKAAVTVAGGGSRISSDELVLNKFLAEMGGNPPARVPRRDGLKKGSSKGIQPDRANAHGGRGTAAMKQKSSLCRSVVGSQRESNEKEGPKGGPTGRPHERPTGKPTERPHARPTGTKQTRKNERRRMKDGVAQRGGAPFVGEREKCQNGVTPSRAELREGKNARAAQQGSGVYASTEKKGSYLEKRKSYVFFFKRGLKGKLERMNREAEAEAEPHGGEVQGLSQEGAQVGAKNGCGKNGGGKNSGGKNSGGKRDDLKPANGKPPCGTPPCGSPTDAIKAKKTREGENPTEEQPTKLHNGAHPGGAKDVPPSEPKNLHGEMAACRCTPNSNAKGKEFYLHSGNNGPTNGSCHQSVSGNGVTPPRGNITTPSDERKEVHFSHFPWKNGRSSNSLGRHSMAVSWKDASNLYRSRNDGEKGHVVGASSPSNAPRGGVQTPGGLFTGGRKYLPIGGNTTQGYAARGSPQMGSARTAEEGELESLWRRTPAGDTHYADEMDIQGDDVKVHQRGTPPEGLMEREMVSTNRVAAISSHWDHRGDEGSPPGEWRPNGQLSQGTMPRRRIVGAPMGASPVRAGRSDANVAGKGPPAVNSRTHGKANQSSEEQYSPNEPTSFTHHQMGINRCSNGRTVDARGNTKQRRLPNAKERMQRLLQFNEDVHRRGEKNAPQVTPEVGSPSEWWSHVEQGTDTYLLKDQRKKKQNGNPCFNIKGDDMKNVSPSANHLAHVHASKGEPYMHIMQITQMSAVSPKNAAPGGISPTGKAAPMVPRNVGQKDEAHMARPLSNHNRFAVARGTNPNGPTLRAYQLPNTHQYGAQKVFIRCNERKVGYPMGDASGRRSQLEERKNEQKRANRNDAYAQALGGTPQGGPSKTYMSLHGAVAHEDPRQTKSNFTTGRSKKNSNLSILWWKA</sequence>
<dbReference type="GO" id="GO:0004674">
    <property type="term" value="F:protein serine/threonine kinase activity"/>
    <property type="evidence" value="ECO:0007669"/>
    <property type="project" value="UniProtKB-KW"/>
</dbReference>
<dbReference type="SMART" id="SM00220">
    <property type="entry name" value="S_TKc"/>
    <property type="match status" value="1"/>
</dbReference>
<feature type="compositionally biased region" description="Basic and acidic residues" evidence="6">
    <location>
        <begin position="2281"/>
        <end position="2295"/>
    </location>
</feature>